<dbReference type="CDD" id="cd00088">
    <property type="entry name" value="HPT"/>
    <property type="match status" value="1"/>
</dbReference>
<dbReference type="Gene3D" id="2.30.30.40">
    <property type="entry name" value="SH3 Domains"/>
    <property type="match status" value="1"/>
</dbReference>
<dbReference type="Gene3D" id="1.20.120.160">
    <property type="entry name" value="HPT domain"/>
    <property type="match status" value="1"/>
</dbReference>
<dbReference type="OrthoDB" id="291966at2"/>
<dbReference type="GO" id="GO:0006935">
    <property type="term" value="P:chemotaxis"/>
    <property type="evidence" value="ECO:0007669"/>
    <property type="project" value="InterPro"/>
</dbReference>
<keyword evidence="5 15" id="KW-0418">Kinase</keyword>
<dbReference type="Gene3D" id="3.40.50.2300">
    <property type="match status" value="1"/>
</dbReference>
<evidence type="ECO:0000256" key="9">
    <source>
        <dbReference type="SAM" id="Coils"/>
    </source>
</evidence>
<dbReference type="RefSeq" id="WP_015185122.1">
    <property type="nucleotide sequence ID" value="NC_019738.1"/>
</dbReference>
<keyword evidence="3 8" id="KW-0597">Phosphoprotein</keyword>
<dbReference type="eggNOG" id="COG0643">
    <property type="taxonomic scope" value="Bacteria"/>
</dbReference>
<dbReference type="SUPFAM" id="SSF50341">
    <property type="entry name" value="CheW-like"/>
    <property type="match status" value="1"/>
</dbReference>
<comment type="catalytic activity">
    <reaction evidence="1">
        <text>ATP + protein L-histidine = ADP + protein N-phospho-L-histidine.</text>
        <dbReference type="EC" id="2.7.13.3"/>
    </reaction>
</comment>
<dbReference type="InterPro" id="IPR004105">
    <property type="entry name" value="CheA-like_dim"/>
</dbReference>
<feature type="domain" description="CheW-like" evidence="13">
    <location>
        <begin position="793"/>
        <end position="941"/>
    </location>
</feature>
<dbReference type="HOGENOM" id="CLU_000650_2_1_3"/>
<name>K9WMI6_9CYAN</name>
<feature type="region of interest" description="Disordered" evidence="10">
    <location>
        <begin position="418"/>
        <end position="445"/>
    </location>
</feature>
<dbReference type="AlphaFoldDB" id="K9WMI6"/>
<dbReference type="SUPFAM" id="SSF47226">
    <property type="entry name" value="Histidine-containing phosphotransfer domain, HPT domain"/>
    <property type="match status" value="1"/>
</dbReference>
<evidence type="ECO:0000256" key="10">
    <source>
        <dbReference type="SAM" id="MobiDB-lite"/>
    </source>
</evidence>
<feature type="domain" description="Histidine kinase" evidence="11">
    <location>
        <begin position="587"/>
        <end position="791"/>
    </location>
</feature>
<evidence type="ECO:0000256" key="1">
    <source>
        <dbReference type="ARBA" id="ARBA00000085"/>
    </source>
</evidence>
<dbReference type="Proteomes" id="UP000010471">
    <property type="component" value="Chromosome"/>
</dbReference>
<dbReference type="FunFam" id="3.30.565.10:FF:000016">
    <property type="entry name" value="Chemotaxis protein CheA, putative"/>
    <property type="match status" value="1"/>
</dbReference>
<feature type="coiled-coil region" evidence="9">
    <location>
        <begin position="476"/>
        <end position="510"/>
    </location>
</feature>
<evidence type="ECO:0000256" key="5">
    <source>
        <dbReference type="ARBA" id="ARBA00022777"/>
    </source>
</evidence>
<dbReference type="Pfam" id="PF01627">
    <property type="entry name" value="Hpt"/>
    <property type="match status" value="1"/>
</dbReference>
<evidence type="ECO:0000259" key="12">
    <source>
        <dbReference type="PROSITE" id="PS50110"/>
    </source>
</evidence>
<dbReference type="InterPro" id="IPR036890">
    <property type="entry name" value="HATPase_C_sf"/>
</dbReference>
<evidence type="ECO:0000256" key="3">
    <source>
        <dbReference type="ARBA" id="ARBA00022553"/>
    </source>
</evidence>
<evidence type="ECO:0000256" key="4">
    <source>
        <dbReference type="ARBA" id="ARBA00022679"/>
    </source>
</evidence>
<dbReference type="InterPro" id="IPR036097">
    <property type="entry name" value="HisK_dim/P_sf"/>
</dbReference>
<dbReference type="InterPro" id="IPR011006">
    <property type="entry name" value="CheY-like_superfamily"/>
</dbReference>
<dbReference type="CDD" id="cd16916">
    <property type="entry name" value="HATPase_CheA-like"/>
    <property type="match status" value="1"/>
</dbReference>
<dbReference type="PROSITE" id="PS50851">
    <property type="entry name" value="CHEW"/>
    <property type="match status" value="1"/>
</dbReference>
<dbReference type="PROSITE" id="PS50109">
    <property type="entry name" value="HIS_KIN"/>
    <property type="match status" value="1"/>
</dbReference>
<dbReference type="eggNOG" id="COG0745">
    <property type="taxonomic scope" value="Bacteria"/>
</dbReference>
<feature type="region of interest" description="Disordered" evidence="10">
    <location>
        <begin position="955"/>
        <end position="980"/>
    </location>
</feature>
<dbReference type="Gene3D" id="3.30.565.10">
    <property type="entry name" value="Histidine kinase-like ATPase, C-terminal domain"/>
    <property type="match status" value="1"/>
</dbReference>
<keyword evidence="9" id="KW-0175">Coiled coil</keyword>
<dbReference type="InterPro" id="IPR051315">
    <property type="entry name" value="Bact_Chemotaxis_CheA"/>
</dbReference>
<dbReference type="SMART" id="SM01231">
    <property type="entry name" value="H-kinase_dim"/>
    <property type="match status" value="1"/>
</dbReference>
<organism evidence="15 16">
    <name type="scientific">Allocoleopsis franciscana PCC 7113</name>
    <dbReference type="NCBI Taxonomy" id="1173027"/>
    <lineage>
        <taxon>Bacteria</taxon>
        <taxon>Bacillati</taxon>
        <taxon>Cyanobacteriota</taxon>
        <taxon>Cyanophyceae</taxon>
        <taxon>Coleofasciculales</taxon>
        <taxon>Coleofasciculaceae</taxon>
        <taxon>Allocoleopsis</taxon>
        <taxon>Allocoleopsis franciscana</taxon>
    </lineage>
</organism>
<dbReference type="InterPro" id="IPR036061">
    <property type="entry name" value="CheW-like_dom_sf"/>
</dbReference>
<dbReference type="PROSITE" id="PS50110">
    <property type="entry name" value="RESPONSE_REGULATORY"/>
    <property type="match status" value="1"/>
</dbReference>
<evidence type="ECO:0000313" key="15">
    <source>
        <dbReference type="EMBL" id="AFZ20989.1"/>
    </source>
</evidence>
<dbReference type="InterPro" id="IPR036641">
    <property type="entry name" value="HPT_dom_sf"/>
</dbReference>
<keyword evidence="6" id="KW-0902">Two-component regulatory system</keyword>
<dbReference type="SMART" id="SM00387">
    <property type="entry name" value="HATPase_c"/>
    <property type="match status" value="1"/>
</dbReference>
<dbReference type="Pfam" id="PF02518">
    <property type="entry name" value="HATPase_c"/>
    <property type="match status" value="1"/>
</dbReference>
<evidence type="ECO:0000259" key="11">
    <source>
        <dbReference type="PROSITE" id="PS50109"/>
    </source>
</evidence>
<dbReference type="Pfam" id="PF01584">
    <property type="entry name" value="CheW"/>
    <property type="match status" value="1"/>
</dbReference>
<evidence type="ECO:0000256" key="7">
    <source>
        <dbReference type="PROSITE-ProRule" id="PRU00110"/>
    </source>
</evidence>
<sequence length="1107" mass="121856">MAVNPDIRDHAYKFFIEEVPEFLQVLEAGLLTLKQERSNTHIHSLMRTAHSIKGGAAGVGLEAIATLAHRLENLFKALYSETVEVDTELESQLLSAYDCLRFPLMQQMASGQFDAAQALATAEPIFTQLEQRLGDAFAQVEHFDIPTSAQLGVDMTISIFEVDVGQGLEQLARVIRHPQDYQVAGELRQQAEVFVELAEILNKPGLGVIAEAALSALNVHPEQALKITQLALADFQAYREAVLTGNATPDGNLSSALLELSQASVEFPAEQEPLVPNWSVNQQNEFGANHPFFEFDALDDAIAELENFAFASDEREGNPSTTHATDPNQPFFSLLLDSERTQGERGGNGSEVEELASWEELLLDAAASAEIEASAPNSLIRLTSTLKGLQHQQGDKATGTNTSETIDVTAQAIETPSIENSPNHTFQLSPETTPLKPSSTPIHQENIPVTPTVTVRVDAERLERMNNLVSESAIRRSGLSLENRQLQSSVQELLNRADAIEQIVEQLRKVSDQTLVPERNYNPQTVPDSVSQIREFATTQADFDALEMDSYGTLHSLLQRFLEDMVQLKESVADIGLFAKQSDRTLDQLRKMLTNLQDEFVWARMLPLGEVLNRFPRMLRDLSTTYHKPVTLKLSGTEVLVDKGVLEKIYDPLLHLLRNAFDHGIELPEVRRQQGKSEQGVIEIKAYHQGGQTIIEIRDDGQGLNLEAIGRRALERGLISPEQLLHVSENQLRDFIFVPGFSTAKQVSELSGRGVGMDVVRSQLEILKGTLTVNSTPGVGTTFTIGLPLTLTSAKLIVGLVGSKAIALPSDSIEEIVLPKANQIQRHGTQRFLPWRGQTAPIYRVADLLDYGYPVPETPLGRALVVESSSADLIPPLLVFHRGQQVFALEVDHLVTEQKLVIKPFGGVVAPPSYTYGCTILGDGSLIPVIDGVTLVEQSLGQESQTTAIATLSESEPSIEFDPDRTTTDHSHASVNPTLTSLNTATTPTVLVVDDAASLRKTLAMSLERAGYRVLQAGDGWEALKHLQSNAQVNLVISDIEMPNLNGFDLLNHRRQDPQLQKVPVMMLTSRSNDKHRRLAMHLGATAYFTKPYIEQSFLKAIKDILN</sequence>
<accession>K9WMI6</accession>
<dbReference type="eggNOG" id="COG2198">
    <property type="taxonomic scope" value="Bacteria"/>
</dbReference>
<dbReference type="EMBL" id="CP003630">
    <property type="protein sequence ID" value="AFZ20989.1"/>
    <property type="molecule type" value="Genomic_DNA"/>
</dbReference>
<dbReference type="GO" id="GO:0005737">
    <property type="term" value="C:cytoplasm"/>
    <property type="evidence" value="ECO:0007669"/>
    <property type="project" value="InterPro"/>
</dbReference>
<feature type="modified residue" description="Phosphohistidine" evidence="7">
    <location>
        <position position="50"/>
    </location>
</feature>
<dbReference type="STRING" id="1173027.Mic7113_5342"/>
<protein>
    <recommendedName>
        <fullName evidence="2">histidine kinase</fullName>
        <ecNumber evidence="2">2.7.13.3</ecNumber>
    </recommendedName>
</protein>
<dbReference type="SMART" id="SM00448">
    <property type="entry name" value="REC"/>
    <property type="match status" value="1"/>
</dbReference>
<evidence type="ECO:0000259" key="13">
    <source>
        <dbReference type="PROSITE" id="PS50851"/>
    </source>
</evidence>
<keyword evidence="4" id="KW-0808">Transferase</keyword>
<dbReference type="SUPFAM" id="SSF55874">
    <property type="entry name" value="ATPase domain of HSP90 chaperone/DNA topoisomerase II/histidine kinase"/>
    <property type="match status" value="1"/>
</dbReference>
<evidence type="ECO:0000259" key="14">
    <source>
        <dbReference type="PROSITE" id="PS50894"/>
    </source>
</evidence>
<dbReference type="PANTHER" id="PTHR43395">
    <property type="entry name" value="SENSOR HISTIDINE KINASE CHEA"/>
    <property type="match status" value="1"/>
</dbReference>
<dbReference type="SUPFAM" id="SSF47384">
    <property type="entry name" value="Homodimeric domain of signal transducing histidine kinase"/>
    <property type="match status" value="1"/>
</dbReference>
<dbReference type="InterPro" id="IPR005467">
    <property type="entry name" value="His_kinase_dom"/>
</dbReference>
<evidence type="ECO:0000256" key="6">
    <source>
        <dbReference type="ARBA" id="ARBA00023012"/>
    </source>
</evidence>
<evidence type="ECO:0000256" key="2">
    <source>
        <dbReference type="ARBA" id="ARBA00012438"/>
    </source>
</evidence>
<dbReference type="EC" id="2.7.13.3" evidence="2"/>
<dbReference type="InterPro" id="IPR003594">
    <property type="entry name" value="HATPase_dom"/>
</dbReference>
<feature type="compositionally biased region" description="Basic and acidic residues" evidence="10">
    <location>
        <begin position="962"/>
        <end position="972"/>
    </location>
</feature>
<proteinExistence type="predicted"/>
<dbReference type="PROSITE" id="PS50894">
    <property type="entry name" value="HPT"/>
    <property type="match status" value="1"/>
</dbReference>
<dbReference type="InterPro" id="IPR008207">
    <property type="entry name" value="Sig_transdc_His_kin_Hpt_dom"/>
</dbReference>
<dbReference type="SMART" id="SM00260">
    <property type="entry name" value="CheW"/>
    <property type="match status" value="1"/>
</dbReference>
<dbReference type="GO" id="GO:0000155">
    <property type="term" value="F:phosphorelay sensor kinase activity"/>
    <property type="evidence" value="ECO:0007669"/>
    <property type="project" value="InterPro"/>
</dbReference>
<feature type="domain" description="Response regulatory" evidence="12">
    <location>
        <begin position="989"/>
        <end position="1106"/>
    </location>
</feature>
<dbReference type="KEGG" id="mic:Mic7113_5342"/>
<feature type="domain" description="HPt" evidence="14">
    <location>
        <begin position="4"/>
        <end position="107"/>
    </location>
</feature>
<feature type="modified residue" description="4-aspartylphosphate" evidence="8">
    <location>
        <position position="1039"/>
    </location>
</feature>
<dbReference type="Pfam" id="PF00072">
    <property type="entry name" value="Response_reg"/>
    <property type="match status" value="1"/>
</dbReference>
<evidence type="ECO:0000313" key="16">
    <source>
        <dbReference type="Proteomes" id="UP000010471"/>
    </source>
</evidence>
<dbReference type="PRINTS" id="PR00344">
    <property type="entry name" value="BCTRLSENSOR"/>
</dbReference>
<dbReference type="SMART" id="SM00073">
    <property type="entry name" value="HPT"/>
    <property type="match status" value="1"/>
</dbReference>
<reference evidence="15 16" key="1">
    <citation type="submission" date="2012-06" db="EMBL/GenBank/DDBJ databases">
        <title>Finished chromosome of genome of Microcoleus sp. PCC 7113.</title>
        <authorList>
            <consortium name="US DOE Joint Genome Institute"/>
            <person name="Gugger M."/>
            <person name="Coursin T."/>
            <person name="Rippka R."/>
            <person name="Tandeau De Marsac N."/>
            <person name="Huntemann M."/>
            <person name="Wei C.-L."/>
            <person name="Han J."/>
            <person name="Detter J.C."/>
            <person name="Han C."/>
            <person name="Tapia R."/>
            <person name="Chen A."/>
            <person name="Kyrpides N."/>
            <person name="Mavromatis K."/>
            <person name="Markowitz V."/>
            <person name="Szeto E."/>
            <person name="Ivanova N."/>
            <person name="Pagani I."/>
            <person name="Pati A."/>
            <person name="Goodwin L."/>
            <person name="Nordberg H.P."/>
            <person name="Cantor M.N."/>
            <person name="Hua S.X."/>
            <person name="Woyke T."/>
            <person name="Kerfeld C.A."/>
        </authorList>
    </citation>
    <scope>NUCLEOTIDE SEQUENCE [LARGE SCALE GENOMIC DNA]</scope>
    <source>
        <strain evidence="15 16">PCC 7113</strain>
    </source>
</reference>
<gene>
    <name evidence="15" type="ORF">Mic7113_5342</name>
</gene>
<dbReference type="InterPro" id="IPR002545">
    <property type="entry name" value="CheW-lke_dom"/>
</dbReference>
<keyword evidence="16" id="KW-1185">Reference proteome</keyword>
<dbReference type="PATRIC" id="fig|1173027.3.peg.5918"/>
<dbReference type="PANTHER" id="PTHR43395:SF1">
    <property type="entry name" value="CHEMOTAXIS PROTEIN CHEA"/>
    <property type="match status" value="1"/>
</dbReference>
<evidence type="ECO:0000256" key="8">
    <source>
        <dbReference type="PROSITE-ProRule" id="PRU00169"/>
    </source>
</evidence>
<dbReference type="InterPro" id="IPR001789">
    <property type="entry name" value="Sig_transdc_resp-reg_receiver"/>
</dbReference>
<dbReference type="SUPFAM" id="SSF52172">
    <property type="entry name" value="CheY-like"/>
    <property type="match status" value="1"/>
</dbReference>
<dbReference type="InterPro" id="IPR004358">
    <property type="entry name" value="Sig_transdc_His_kin-like_C"/>
</dbReference>